<name>A0A1F5Z791_9BACT</name>
<accession>A0A1F5Z791</accession>
<evidence type="ECO:0000313" key="4">
    <source>
        <dbReference type="EMBL" id="OGG08319.1"/>
    </source>
</evidence>
<dbReference type="Proteomes" id="UP000176854">
    <property type="component" value="Unassembled WGS sequence"/>
</dbReference>
<keyword evidence="2" id="KW-0812">Transmembrane</keyword>
<evidence type="ECO:0000256" key="1">
    <source>
        <dbReference type="SAM" id="MobiDB-lite"/>
    </source>
</evidence>
<dbReference type="EMBL" id="MFJC01000070">
    <property type="protein sequence ID" value="OGG08319.1"/>
    <property type="molecule type" value="Genomic_DNA"/>
</dbReference>
<feature type="transmembrane region" description="Helical" evidence="2">
    <location>
        <begin position="258"/>
        <end position="278"/>
    </location>
</feature>
<reference evidence="4 5" key="1">
    <citation type="journal article" date="2016" name="Nat. Commun.">
        <title>Thousands of microbial genomes shed light on interconnected biogeochemical processes in an aquifer system.</title>
        <authorList>
            <person name="Anantharaman K."/>
            <person name="Brown C.T."/>
            <person name="Hug L.A."/>
            <person name="Sharon I."/>
            <person name="Castelle C.J."/>
            <person name="Probst A.J."/>
            <person name="Thomas B.C."/>
            <person name="Singh A."/>
            <person name="Wilkins M.J."/>
            <person name="Karaoz U."/>
            <person name="Brodie E.L."/>
            <person name="Williams K.H."/>
            <person name="Hubbard S.S."/>
            <person name="Banfield J.F."/>
        </authorList>
    </citation>
    <scope>NUCLEOTIDE SEQUENCE [LARGE SCALE GENOMIC DNA]</scope>
</reference>
<evidence type="ECO:0000259" key="3">
    <source>
        <dbReference type="PROSITE" id="PS51841"/>
    </source>
</evidence>
<dbReference type="InterPro" id="IPR036415">
    <property type="entry name" value="Lamin_tail_dom_sf"/>
</dbReference>
<dbReference type="InterPro" id="IPR001322">
    <property type="entry name" value="Lamin_tail_dom"/>
</dbReference>
<organism evidence="4 5">
    <name type="scientific">Candidatus Gottesmanbacteria bacterium RBG_16_43_7</name>
    <dbReference type="NCBI Taxonomy" id="1798373"/>
    <lineage>
        <taxon>Bacteria</taxon>
        <taxon>Candidatus Gottesmaniibacteriota</taxon>
    </lineage>
</organism>
<comment type="caution">
    <text evidence="4">The sequence shown here is derived from an EMBL/GenBank/DDBJ whole genome shotgun (WGS) entry which is preliminary data.</text>
</comment>
<feature type="domain" description="LTD" evidence="3">
    <location>
        <begin position="19"/>
        <end position="110"/>
    </location>
</feature>
<evidence type="ECO:0000256" key="2">
    <source>
        <dbReference type="SAM" id="Phobius"/>
    </source>
</evidence>
<keyword evidence="2" id="KW-1133">Transmembrane helix</keyword>
<dbReference type="STRING" id="1798373.A2154_03510"/>
<proteinExistence type="predicted"/>
<evidence type="ECO:0000313" key="5">
    <source>
        <dbReference type="Proteomes" id="UP000176854"/>
    </source>
</evidence>
<keyword evidence="2" id="KW-0472">Membrane</keyword>
<protein>
    <recommendedName>
        <fullName evidence="3">LTD domain-containing protein</fullName>
    </recommendedName>
</protein>
<feature type="region of interest" description="Disordered" evidence="1">
    <location>
        <begin position="146"/>
        <end position="182"/>
    </location>
</feature>
<feature type="compositionally biased region" description="Polar residues" evidence="1">
    <location>
        <begin position="146"/>
        <end position="155"/>
    </location>
</feature>
<dbReference type="Pfam" id="PF00932">
    <property type="entry name" value="LTD"/>
    <property type="match status" value="1"/>
</dbReference>
<gene>
    <name evidence="4" type="ORF">A2154_03510</name>
</gene>
<dbReference type="Gene3D" id="2.60.40.1260">
    <property type="entry name" value="Lamin Tail domain"/>
    <property type="match status" value="1"/>
</dbReference>
<sequence>MSARLIWIVQILILLNWIYTPNIQAQVVINEVYSPSTSDWVELFNNSSQTATISGYILKDTDGNQKIIDCEIPPTSLTVISFSNRLNKDGDAVWLLTDGGVEIDRIGWGQNESWCAPVDNQSIGRFPDGTGNFTLLAQTSEDGLNSQDQIISCPSATPIPQTTDTPTPKPTNTPKPTAIFTPTPKLTTVTTANTPVVLAAESTRRFPLVSSGVAVSKKLTVTESQKSTTGSAEINYDTENSLINTTPSATSATSLKPLIVSLLLVGIGLALLSVVLVWQKVKENAAG</sequence>
<dbReference type="SUPFAM" id="SSF74853">
    <property type="entry name" value="Lamin A/C globular tail domain"/>
    <property type="match status" value="1"/>
</dbReference>
<dbReference type="AlphaFoldDB" id="A0A1F5Z791"/>
<dbReference type="PROSITE" id="PS51841">
    <property type="entry name" value="LTD"/>
    <property type="match status" value="1"/>
</dbReference>